<feature type="transmembrane region" description="Helical" evidence="6">
    <location>
        <begin position="207"/>
        <end position="228"/>
    </location>
</feature>
<keyword evidence="4 6" id="KW-1133">Transmembrane helix</keyword>
<evidence type="ECO:0000313" key="9">
    <source>
        <dbReference type="Proteomes" id="UP000009882"/>
    </source>
</evidence>
<organism evidence="8 9">
    <name type="scientific">Penicillium digitatum (strain PHI26 / CECT 20796)</name>
    <name type="common">Green mold</name>
    <dbReference type="NCBI Taxonomy" id="1170229"/>
    <lineage>
        <taxon>Eukaryota</taxon>
        <taxon>Fungi</taxon>
        <taxon>Dikarya</taxon>
        <taxon>Ascomycota</taxon>
        <taxon>Pezizomycotina</taxon>
        <taxon>Eurotiomycetes</taxon>
        <taxon>Eurotiomycetidae</taxon>
        <taxon>Eurotiales</taxon>
        <taxon>Aspergillaceae</taxon>
        <taxon>Penicillium</taxon>
    </lineage>
</organism>
<feature type="transmembrane region" description="Helical" evidence="6">
    <location>
        <begin position="389"/>
        <end position="411"/>
    </location>
</feature>
<proteinExistence type="inferred from homology"/>
<evidence type="ECO:0000259" key="7">
    <source>
        <dbReference type="Pfam" id="PF01490"/>
    </source>
</evidence>
<dbReference type="AlphaFoldDB" id="K9FFT6"/>
<dbReference type="PANTHER" id="PTHR22950">
    <property type="entry name" value="AMINO ACID TRANSPORTER"/>
    <property type="match status" value="1"/>
</dbReference>
<feature type="transmembrane region" description="Helical" evidence="6">
    <location>
        <begin position="135"/>
        <end position="156"/>
    </location>
</feature>
<evidence type="ECO:0000313" key="8">
    <source>
        <dbReference type="EMBL" id="EKV07007.1"/>
    </source>
</evidence>
<dbReference type="InterPro" id="IPR013057">
    <property type="entry name" value="AA_transpt_TM"/>
</dbReference>
<dbReference type="GO" id="GO:0016020">
    <property type="term" value="C:membrane"/>
    <property type="evidence" value="ECO:0007669"/>
    <property type="project" value="UniProtKB-SubCell"/>
</dbReference>
<dbReference type="HOGENOM" id="CLU_027816_4_2_1"/>
<feature type="transmembrane region" description="Helical" evidence="6">
    <location>
        <begin position="327"/>
        <end position="348"/>
    </location>
</feature>
<dbReference type="Pfam" id="PF01490">
    <property type="entry name" value="Aa_trans"/>
    <property type="match status" value="1"/>
</dbReference>
<dbReference type="EMBL" id="AKCT01000267">
    <property type="protein sequence ID" value="EKV07007.1"/>
    <property type="molecule type" value="Genomic_DNA"/>
</dbReference>
<comment type="caution">
    <text evidence="8">The sequence shown here is derived from an EMBL/GenBank/DDBJ whole genome shotgun (WGS) entry which is preliminary data.</text>
</comment>
<dbReference type="eggNOG" id="KOG1303">
    <property type="taxonomic scope" value="Eukaryota"/>
</dbReference>
<dbReference type="GO" id="GO:0015179">
    <property type="term" value="F:L-amino acid transmembrane transporter activity"/>
    <property type="evidence" value="ECO:0007669"/>
    <property type="project" value="TreeGrafter"/>
</dbReference>
<dbReference type="OMA" id="KIAWGIS"/>
<gene>
    <name evidence="8" type="ORF">PDIG_75210</name>
</gene>
<comment type="similarity">
    <text evidence="2">Belongs to the amino acid/polyamine transporter 2 family.</text>
</comment>
<feature type="transmembrane region" description="Helical" evidence="6">
    <location>
        <begin position="163"/>
        <end position="187"/>
    </location>
</feature>
<feature type="transmembrane region" description="Helical" evidence="6">
    <location>
        <begin position="360"/>
        <end position="377"/>
    </location>
</feature>
<feature type="transmembrane region" description="Helical" evidence="6">
    <location>
        <begin position="106"/>
        <end position="129"/>
    </location>
</feature>
<dbReference type="OrthoDB" id="294730at2759"/>
<name>K9FFT6_PEND2</name>
<keyword evidence="9" id="KW-1185">Reference proteome</keyword>
<evidence type="ECO:0000256" key="3">
    <source>
        <dbReference type="ARBA" id="ARBA00022692"/>
    </source>
</evidence>
<evidence type="ECO:0000256" key="1">
    <source>
        <dbReference type="ARBA" id="ARBA00004141"/>
    </source>
</evidence>
<evidence type="ECO:0000256" key="4">
    <source>
        <dbReference type="ARBA" id="ARBA00022989"/>
    </source>
</evidence>
<evidence type="ECO:0000256" key="5">
    <source>
        <dbReference type="ARBA" id="ARBA00023136"/>
    </source>
</evidence>
<comment type="subcellular location">
    <subcellularLocation>
        <location evidence="1">Membrane</location>
        <topology evidence="1">Multi-pass membrane protein</topology>
    </subcellularLocation>
</comment>
<sequence length="417" mass="46236">MFDGKHAADGKVDGPLENDLEKKMKAKQLEPFGNEDTAEVKYRTMKWCFKTPWLTLLSSAAIMILFVSALSWYTGYVIGQFKLRHPEVHSMGDAGEILMGPFGRELLGLGQLLLLIFLMASNILMFNILMNVLTDHGTCTLVFGVVGLIICFLGALPRTMDKVYWMSVISFLSVFVATVLTMVTVGVESKGHIKNEATTNVSFREGFLAVTNIIFAYLAHVAYFGFMSETEDPRTFNKSLAMLQIVDTVLYLVSALLIYHYVGPETATSPGVQSPAILSLSPLMGKIAWGLSIPTTILSGVVLGHVACKYIYVRMFRGSDKMHSRSFLSIGSWVGICLAVWVVAWVVAESIPVFNDLLSLIKTIECVGLPAIFWFYMNKGRYFQNWKKTVLTITNFLVLAIAFAIVSITLLDFVYGG</sequence>
<feature type="transmembrane region" description="Helical" evidence="6">
    <location>
        <begin position="53"/>
        <end position="74"/>
    </location>
</feature>
<feature type="transmembrane region" description="Helical" evidence="6">
    <location>
        <begin position="287"/>
        <end position="306"/>
    </location>
</feature>
<dbReference type="InParanoid" id="K9FFT6"/>
<accession>K9FFT6</accession>
<keyword evidence="5 6" id="KW-0472">Membrane</keyword>
<protein>
    <submittedName>
        <fullName evidence="8">Aromatic and neutral aliphatic amino acid permease</fullName>
    </submittedName>
</protein>
<keyword evidence="3 6" id="KW-0812">Transmembrane</keyword>
<feature type="domain" description="Amino acid transporter transmembrane" evidence="7">
    <location>
        <begin position="61"/>
        <end position="407"/>
    </location>
</feature>
<feature type="transmembrane region" description="Helical" evidence="6">
    <location>
        <begin position="240"/>
        <end position="262"/>
    </location>
</feature>
<evidence type="ECO:0000256" key="2">
    <source>
        <dbReference type="ARBA" id="ARBA00008066"/>
    </source>
</evidence>
<reference evidence="9" key="1">
    <citation type="journal article" date="2012" name="BMC Genomics">
        <title>Genome sequence of the necrotrophic fungus Penicillium digitatum, the main postharvest pathogen of citrus.</title>
        <authorList>
            <person name="Marcet-Houben M."/>
            <person name="Ballester A.-R."/>
            <person name="de la Fuente B."/>
            <person name="Harries E."/>
            <person name="Marcos J.F."/>
            <person name="Gonzalez-Candelas L."/>
            <person name="Gabaldon T."/>
        </authorList>
    </citation>
    <scope>NUCLEOTIDE SEQUENCE [LARGE SCALE GENOMIC DNA]</scope>
    <source>
        <strain evidence="9">PHI26 / CECT 20796</strain>
    </source>
</reference>
<dbReference type="Proteomes" id="UP000009882">
    <property type="component" value="Unassembled WGS sequence"/>
</dbReference>
<dbReference type="PANTHER" id="PTHR22950:SF668">
    <property type="entry name" value="AMINO ACID TRANSPORTER (EUROFUNG)"/>
    <property type="match status" value="1"/>
</dbReference>
<evidence type="ECO:0000256" key="6">
    <source>
        <dbReference type="SAM" id="Phobius"/>
    </source>
</evidence>
<dbReference type="STRING" id="1170229.K9FFT6"/>